<dbReference type="PIRSF" id="PIRSF038471">
    <property type="entry name" value="MreC"/>
    <property type="match status" value="1"/>
</dbReference>
<reference evidence="8 9" key="1">
    <citation type="submission" date="2017-09" db="EMBL/GenBank/DDBJ databases">
        <title>Depth-based differentiation of microbial function through sediment-hosted aquifers and enrichment of novel symbionts in the deep terrestrial subsurface.</title>
        <authorList>
            <person name="Probst A.J."/>
            <person name="Ladd B."/>
            <person name="Jarett J.K."/>
            <person name="Geller-Mcgrath D.E."/>
            <person name="Sieber C.M."/>
            <person name="Emerson J.B."/>
            <person name="Anantharaman K."/>
            <person name="Thomas B.C."/>
            <person name="Malmstrom R."/>
            <person name="Stieglmeier M."/>
            <person name="Klingl A."/>
            <person name="Woyke T."/>
            <person name="Ryan C.M."/>
            <person name="Banfield J.F."/>
        </authorList>
    </citation>
    <scope>NUCLEOTIDE SEQUENCE [LARGE SCALE GENOMIC DNA]</scope>
    <source>
        <strain evidence="8">CG23_combo_of_CG06-09_8_20_14_all_37_18</strain>
    </source>
</reference>
<organism evidence="8 9">
    <name type="scientific">Candidatus Nealsonbacteria bacterium CG23_combo_of_CG06-09_8_20_14_all_37_18</name>
    <dbReference type="NCBI Taxonomy" id="1974720"/>
    <lineage>
        <taxon>Bacteria</taxon>
        <taxon>Candidatus Nealsoniibacteriota</taxon>
    </lineage>
</organism>
<keyword evidence="6" id="KW-0472">Membrane</keyword>
<dbReference type="GO" id="GO:0008360">
    <property type="term" value="P:regulation of cell shape"/>
    <property type="evidence" value="ECO:0007669"/>
    <property type="project" value="UniProtKB-KW"/>
</dbReference>
<comment type="function">
    <text evidence="5">Involved in formation and maintenance of cell shape.</text>
</comment>
<evidence type="ECO:0000256" key="6">
    <source>
        <dbReference type="SAM" id="Phobius"/>
    </source>
</evidence>
<keyword evidence="6" id="KW-1133">Transmembrane helix</keyword>
<dbReference type="Gene3D" id="2.40.10.340">
    <property type="entry name" value="Rod shape-determining protein MreC, domain 1"/>
    <property type="match status" value="1"/>
</dbReference>
<proteinExistence type="inferred from homology"/>
<sequence>MRTRLNIKLYQNIKKIIVILVILAIVVVVLNFTGFSKNIKNFFFLISSPIQKSFWQAGKNVSGFVAGILEARILKKEIDNLHFENQELLGQIVALKELKKENETLREALGLGLEKEFELMVAQIISKDISQDSILVDKGGKDGVLSGWPVITGQKVLLGKIGQVYDRFSEVILISNKESSFGAKIPEREVDGIVKGKGSFNLYFDLIPREKEISEAELVITSVLGGVYPQGLLVGEIKTIRKSDIEPFQTAEIAPLFNVKNLDYLFIITNF</sequence>
<dbReference type="EMBL" id="PCRQ01000065">
    <property type="protein sequence ID" value="PIP24126.1"/>
    <property type="molecule type" value="Genomic_DNA"/>
</dbReference>
<dbReference type="GO" id="GO:0005886">
    <property type="term" value="C:plasma membrane"/>
    <property type="evidence" value="ECO:0007669"/>
    <property type="project" value="TreeGrafter"/>
</dbReference>
<dbReference type="NCBIfam" id="TIGR00219">
    <property type="entry name" value="mreC"/>
    <property type="match status" value="1"/>
</dbReference>
<gene>
    <name evidence="8" type="primary">mreC</name>
    <name evidence="8" type="ORF">COX35_02440</name>
</gene>
<evidence type="ECO:0000256" key="5">
    <source>
        <dbReference type="PIRNR" id="PIRNR038471"/>
    </source>
</evidence>
<name>A0A2G9YY06_9BACT</name>
<dbReference type="PANTHER" id="PTHR34138">
    <property type="entry name" value="CELL SHAPE-DETERMINING PROTEIN MREC"/>
    <property type="match status" value="1"/>
</dbReference>
<evidence type="ECO:0000256" key="2">
    <source>
        <dbReference type="ARBA" id="ARBA00013855"/>
    </source>
</evidence>
<accession>A0A2G9YY06</accession>
<dbReference type="InterPro" id="IPR055342">
    <property type="entry name" value="MreC_beta-barrel_core"/>
</dbReference>
<comment type="caution">
    <text evidence="8">The sequence shown here is derived from an EMBL/GenBank/DDBJ whole genome shotgun (WGS) entry which is preliminary data.</text>
</comment>
<comment type="similarity">
    <text evidence="1 5">Belongs to the MreC family.</text>
</comment>
<evidence type="ECO:0000259" key="7">
    <source>
        <dbReference type="Pfam" id="PF04085"/>
    </source>
</evidence>
<evidence type="ECO:0000256" key="3">
    <source>
        <dbReference type="ARBA" id="ARBA00022960"/>
    </source>
</evidence>
<evidence type="ECO:0000313" key="8">
    <source>
        <dbReference type="EMBL" id="PIP24126.1"/>
    </source>
</evidence>
<feature type="domain" description="Rod shape-determining protein MreC beta-barrel core" evidence="7">
    <location>
        <begin position="128"/>
        <end position="268"/>
    </location>
</feature>
<protein>
    <recommendedName>
        <fullName evidence="2 5">Cell shape-determining protein MreC</fullName>
    </recommendedName>
    <alternativeName>
        <fullName evidence="4 5">Cell shape protein MreC</fullName>
    </alternativeName>
</protein>
<dbReference type="Proteomes" id="UP000229952">
    <property type="component" value="Unassembled WGS sequence"/>
</dbReference>
<dbReference type="Pfam" id="PF04085">
    <property type="entry name" value="MreC"/>
    <property type="match status" value="1"/>
</dbReference>
<dbReference type="InterPro" id="IPR007221">
    <property type="entry name" value="MreC"/>
</dbReference>
<evidence type="ECO:0000256" key="1">
    <source>
        <dbReference type="ARBA" id="ARBA00009369"/>
    </source>
</evidence>
<evidence type="ECO:0000313" key="9">
    <source>
        <dbReference type="Proteomes" id="UP000229952"/>
    </source>
</evidence>
<feature type="transmembrane region" description="Helical" evidence="6">
    <location>
        <begin position="16"/>
        <end position="35"/>
    </location>
</feature>
<evidence type="ECO:0000256" key="4">
    <source>
        <dbReference type="ARBA" id="ARBA00032089"/>
    </source>
</evidence>
<dbReference type="InterPro" id="IPR042177">
    <property type="entry name" value="Cell/Rod_1"/>
</dbReference>
<dbReference type="Gene3D" id="2.40.10.350">
    <property type="entry name" value="Rod shape-determining protein MreC, domain 2"/>
    <property type="match status" value="1"/>
</dbReference>
<dbReference type="AlphaFoldDB" id="A0A2G9YY06"/>
<dbReference type="PANTHER" id="PTHR34138:SF1">
    <property type="entry name" value="CELL SHAPE-DETERMINING PROTEIN MREC"/>
    <property type="match status" value="1"/>
</dbReference>
<dbReference type="InterPro" id="IPR042175">
    <property type="entry name" value="Cell/Rod_MreC_2"/>
</dbReference>
<keyword evidence="6" id="KW-0812">Transmembrane</keyword>
<keyword evidence="3 5" id="KW-0133">Cell shape</keyword>